<name>A0A644XVD4_9ZZZZ</name>
<dbReference type="AlphaFoldDB" id="A0A644XVD4"/>
<comment type="caution">
    <text evidence="1">The sequence shown here is derived from an EMBL/GenBank/DDBJ whole genome shotgun (WGS) entry which is preliminary data.</text>
</comment>
<protein>
    <recommendedName>
        <fullName evidence="2">4Fe-4S ferredoxin-type domain-containing protein</fullName>
    </recommendedName>
</protein>
<organism evidence="1">
    <name type="scientific">bioreactor metagenome</name>
    <dbReference type="NCBI Taxonomy" id="1076179"/>
    <lineage>
        <taxon>unclassified sequences</taxon>
        <taxon>metagenomes</taxon>
        <taxon>ecological metagenomes</taxon>
    </lineage>
</organism>
<sequence>MLDQIAPEKPRHGQPCNGCGVCCKAIPCILARDLIGAVEGPCPALEHDEGRYWCGLLRGAHRHIPSLREKPWADPVIRDTIMESGAFGVGCDSDD</sequence>
<evidence type="ECO:0008006" key="2">
    <source>
        <dbReference type="Google" id="ProtNLM"/>
    </source>
</evidence>
<gene>
    <name evidence="1" type="ORF">SDC9_66605</name>
</gene>
<proteinExistence type="predicted"/>
<accession>A0A644XVD4</accession>
<reference evidence="1" key="1">
    <citation type="submission" date="2019-08" db="EMBL/GenBank/DDBJ databases">
        <authorList>
            <person name="Kucharzyk K."/>
            <person name="Murdoch R.W."/>
            <person name="Higgins S."/>
            <person name="Loffler F."/>
        </authorList>
    </citation>
    <scope>NUCLEOTIDE SEQUENCE</scope>
</reference>
<evidence type="ECO:0000313" key="1">
    <source>
        <dbReference type="EMBL" id="MPM20176.1"/>
    </source>
</evidence>
<dbReference type="EMBL" id="VSSQ01003328">
    <property type="protein sequence ID" value="MPM20176.1"/>
    <property type="molecule type" value="Genomic_DNA"/>
</dbReference>